<comment type="caution">
    <text evidence="1">The sequence shown here is derived from an EMBL/GenBank/DDBJ whole genome shotgun (WGS) entry which is preliminary data.</text>
</comment>
<organism evidence="1 2">
    <name type="scientific">Nitrosomonas nitrosa</name>
    <dbReference type="NCBI Taxonomy" id="52442"/>
    <lineage>
        <taxon>Bacteria</taxon>
        <taxon>Pseudomonadati</taxon>
        <taxon>Pseudomonadota</taxon>
        <taxon>Betaproteobacteria</taxon>
        <taxon>Nitrosomonadales</taxon>
        <taxon>Nitrosomonadaceae</taxon>
        <taxon>Nitrosomonas</taxon>
    </lineage>
</organism>
<sequence length="400" mass="44019">MKKQEIKNPFTAQSCSNLLSKIRYPIRLLSTFAISLAWISIAGAALSDDSYIAGYATGILKYEFKIDAPSLTVRNGNITLPVDKVSAVDHAKIVRVLSAIPGVTGVSIGELTVQQPVATSTTPDEAIPNEAKHVPATDSTRLATGLLPSGHLFKPLLADPRWAHFSAAYRNYVGKNIDGNNNAAVSFGETLPFYRANLGQSIAQWEVGLQAGVFSDFNLDASSSDLINTDFIASIYSSMRAGNASAFARIYHQSSHLGDEFLLRALTSLERINLSYEGADLRLSYELPYGVRVYGGGGGIFHKEPSTIKPWSVQYGVEFRSPWRLDIAPVRPILAVDIKNHEQNNWNADISARAGIQFDNFQTFNRKLQFLAEYFNGNSPTGQFFREKVEYLGLGAHYHF</sequence>
<dbReference type="AlphaFoldDB" id="A0A8H8Z263"/>
<gene>
    <name evidence="1" type="ORF">NMYAN_40096</name>
</gene>
<dbReference type="Proteomes" id="UP000601736">
    <property type="component" value="Unassembled WGS sequence"/>
</dbReference>
<dbReference type="RefSeq" id="WP_204800192.1">
    <property type="nucleotide sequence ID" value="NZ_CAJNAP010000034.1"/>
</dbReference>
<dbReference type="EMBL" id="CAJNAP010000034">
    <property type="protein sequence ID" value="CAE6512275.1"/>
    <property type="molecule type" value="Genomic_DNA"/>
</dbReference>
<dbReference type="InterPro" id="IPR009599">
    <property type="entry name" value="DUF1207"/>
</dbReference>
<evidence type="ECO:0008006" key="3">
    <source>
        <dbReference type="Google" id="ProtNLM"/>
    </source>
</evidence>
<proteinExistence type="predicted"/>
<accession>A0A8H8Z263</accession>
<evidence type="ECO:0000313" key="1">
    <source>
        <dbReference type="EMBL" id="CAE6512275.1"/>
    </source>
</evidence>
<reference evidence="1" key="1">
    <citation type="submission" date="2021-02" db="EMBL/GenBank/DDBJ databases">
        <authorList>
            <person name="Han P."/>
        </authorList>
    </citation>
    <scope>NUCLEOTIDE SEQUENCE</scope>
    <source>
        <strain evidence="1">Nitrosomonas nitrosa 18-3D</strain>
    </source>
</reference>
<evidence type="ECO:0000313" key="2">
    <source>
        <dbReference type="Proteomes" id="UP000601736"/>
    </source>
</evidence>
<name>A0A8H8Z263_9PROT</name>
<protein>
    <recommendedName>
        <fullName evidence="3">DUF1207 domain-containing protein</fullName>
    </recommendedName>
</protein>
<dbReference type="Pfam" id="PF06727">
    <property type="entry name" value="DUF1207"/>
    <property type="match status" value="1"/>
</dbReference>